<dbReference type="EMBL" id="SLWN01000018">
    <property type="protein sequence ID" value="TCO17302.1"/>
    <property type="molecule type" value="Genomic_DNA"/>
</dbReference>
<feature type="transmembrane region" description="Helical" evidence="7">
    <location>
        <begin position="285"/>
        <end position="303"/>
    </location>
</feature>
<feature type="transmembrane region" description="Helical" evidence="7">
    <location>
        <begin position="23"/>
        <end position="41"/>
    </location>
</feature>
<dbReference type="Proteomes" id="UP000294508">
    <property type="component" value="Unassembled WGS sequence"/>
</dbReference>
<keyword evidence="10" id="KW-1185">Reference proteome</keyword>
<dbReference type="Gene3D" id="1.20.1250.20">
    <property type="entry name" value="MFS general substrate transporter like domains"/>
    <property type="match status" value="1"/>
</dbReference>
<dbReference type="PANTHER" id="PTHR23513">
    <property type="entry name" value="INTEGRAL MEMBRANE EFFLUX PROTEIN-RELATED"/>
    <property type="match status" value="1"/>
</dbReference>
<comment type="subcellular location">
    <subcellularLocation>
        <location evidence="1">Cell membrane</location>
        <topology evidence="1">Multi-pass membrane protein</topology>
    </subcellularLocation>
</comment>
<dbReference type="CDD" id="cd06173">
    <property type="entry name" value="MFS_MefA_like"/>
    <property type="match status" value="1"/>
</dbReference>
<dbReference type="InterPro" id="IPR036259">
    <property type="entry name" value="MFS_trans_sf"/>
</dbReference>
<dbReference type="Pfam" id="PF05977">
    <property type="entry name" value="MFS_3"/>
    <property type="match status" value="1"/>
</dbReference>
<proteinExistence type="predicted"/>
<dbReference type="PANTHER" id="PTHR23513:SF11">
    <property type="entry name" value="STAPHYLOFERRIN A TRANSPORTER"/>
    <property type="match status" value="1"/>
</dbReference>
<sequence length="415" mass="43251">MSDASALAPLREPNFRYYWLSRLIDRAGTTMAGVALAFAVLEVSGSATALGTVLAAYSIPMVVFLLAGGVLADRFGRTLVIQATNVVSGLSQLAMAALVLSGAAEIWQLAALAALNGTATAAGMPALAGVLPQLVPRDQLKAANLVLAVPENALMVLGPAVSGVLVVVVGPGWALAVDGATYLLATLALTRVRIPRPAEGQQSKGAIADLREGWTYFRSTTWLWVVVAAFSLLNAITSGAFNTLGPVLATQTDIGEAGWGLIRSAQAVGFLVCSLMLIRISFRRPLLWGMLAMVLNGLPMLVLGLEPVLVAAMVAAFLAGIGSQVFGLGWDLAMQEHVPDEMLSRAYSYDMLGSFIAIPVGQLLFGPLGLAFGIQQVMVVAGVAYVAISLLTLVSRSVRDLPRATTVVTTTPPPS</sequence>
<keyword evidence="3" id="KW-1003">Cell membrane</keyword>
<evidence type="ECO:0000259" key="8">
    <source>
        <dbReference type="PROSITE" id="PS50850"/>
    </source>
</evidence>
<evidence type="ECO:0000256" key="6">
    <source>
        <dbReference type="ARBA" id="ARBA00023136"/>
    </source>
</evidence>
<dbReference type="OrthoDB" id="4528313at2"/>
<feature type="transmembrane region" description="Helical" evidence="7">
    <location>
        <begin position="106"/>
        <end position="131"/>
    </location>
</feature>
<dbReference type="PRINTS" id="PR01988">
    <property type="entry name" value="EXPORTERBACE"/>
</dbReference>
<evidence type="ECO:0000256" key="1">
    <source>
        <dbReference type="ARBA" id="ARBA00004651"/>
    </source>
</evidence>
<dbReference type="PROSITE" id="PS50850">
    <property type="entry name" value="MFS"/>
    <property type="match status" value="1"/>
</dbReference>
<feature type="transmembrane region" description="Helical" evidence="7">
    <location>
        <begin position="47"/>
        <end position="72"/>
    </location>
</feature>
<dbReference type="AlphaFoldDB" id="A0A4R2H071"/>
<feature type="transmembrane region" description="Helical" evidence="7">
    <location>
        <begin position="346"/>
        <end position="365"/>
    </location>
</feature>
<evidence type="ECO:0000256" key="2">
    <source>
        <dbReference type="ARBA" id="ARBA00022448"/>
    </source>
</evidence>
<dbReference type="InterPro" id="IPR010290">
    <property type="entry name" value="TM_effector"/>
</dbReference>
<dbReference type="GO" id="GO:0022857">
    <property type="term" value="F:transmembrane transporter activity"/>
    <property type="evidence" value="ECO:0007669"/>
    <property type="project" value="InterPro"/>
</dbReference>
<feature type="transmembrane region" description="Helical" evidence="7">
    <location>
        <begin position="79"/>
        <end position="100"/>
    </location>
</feature>
<accession>A0A4R2H071</accession>
<evidence type="ECO:0000313" key="9">
    <source>
        <dbReference type="EMBL" id="TCO17302.1"/>
    </source>
</evidence>
<evidence type="ECO:0000256" key="7">
    <source>
        <dbReference type="SAM" id="Phobius"/>
    </source>
</evidence>
<dbReference type="InterPro" id="IPR022324">
    <property type="entry name" value="Bacilysin_exporter_BacE_put"/>
</dbReference>
<keyword evidence="5 7" id="KW-1133">Transmembrane helix</keyword>
<feature type="transmembrane region" description="Helical" evidence="7">
    <location>
        <begin position="143"/>
        <end position="167"/>
    </location>
</feature>
<organism evidence="9 10">
    <name type="scientific">Kribbella steppae</name>
    <dbReference type="NCBI Taxonomy" id="2512223"/>
    <lineage>
        <taxon>Bacteria</taxon>
        <taxon>Bacillati</taxon>
        <taxon>Actinomycetota</taxon>
        <taxon>Actinomycetes</taxon>
        <taxon>Propionibacteriales</taxon>
        <taxon>Kribbellaceae</taxon>
        <taxon>Kribbella</taxon>
    </lineage>
</organism>
<keyword evidence="6 7" id="KW-0472">Membrane</keyword>
<dbReference type="RefSeq" id="WP_132214837.1">
    <property type="nucleotide sequence ID" value="NZ_SLWN01000018.1"/>
</dbReference>
<dbReference type="GO" id="GO:0005886">
    <property type="term" value="C:plasma membrane"/>
    <property type="evidence" value="ECO:0007669"/>
    <property type="project" value="UniProtKB-SubCell"/>
</dbReference>
<dbReference type="SUPFAM" id="SSF103473">
    <property type="entry name" value="MFS general substrate transporter"/>
    <property type="match status" value="1"/>
</dbReference>
<feature type="transmembrane region" description="Helical" evidence="7">
    <location>
        <begin position="371"/>
        <end position="394"/>
    </location>
</feature>
<feature type="domain" description="Major facilitator superfamily (MFS) profile" evidence="8">
    <location>
        <begin position="14"/>
        <end position="399"/>
    </location>
</feature>
<gene>
    <name evidence="9" type="ORF">EV652_118130</name>
</gene>
<dbReference type="InterPro" id="IPR020846">
    <property type="entry name" value="MFS_dom"/>
</dbReference>
<comment type="caution">
    <text evidence="9">The sequence shown here is derived from an EMBL/GenBank/DDBJ whole genome shotgun (WGS) entry which is preliminary data.</text>
</comment>
<evidence type="ECO:0000313" key="10">
    <source>
        <dbReference type="Proteomes" id="UP000294508"/>
    </source>
</evidence>
<name>A0A4R2H071_9ACTN</name>
<evidence type="ECO:0000256" key="4">
    <source>
        <dbReference type="ARBA" id="ARBA00022692"/>
    </source>
</evidence>
<keyword evidence="2" id="KW-0813">Transport</keyword>
<feature type="transmembrane region" description="Helical" evidence="7">
    <location>
        <begin position="261"/>
        <end position="278"/>
    </location>
</feature>
<keyword evidence="4 7" id="KW-0812">Transmembrane</keyword>
<feature type="transmembrane region" description="Helical" evidence="7">
    <location>
        <begin position="309"/>
        <end position="334"/>
    </location>
</feature>
<reference evidence="9 10" key="1">
    <citation type="journal article" date="2015" name="Stand. Genomic Sci.">
        <title>Genomic Encyclopedia of Bacterial and Archaeal Type Strains, Phase III: the genomes of soil and plant-associated and newly described type strains.</title>
        <authorList>
            <person name="Whitman W.B."/>
            <person name="Woyke T."/>
            <person name="Klenk H.P."/>
            <person name="Zhou Y."/>
            <person name="Lilburn T.G."/>
            <person name="Beck B.J."/>
            <person name="De Vos P."/>
            <person name="Vandamme P."/>
            <person name="Eisen J.A."/>
            <person name="Garrity G."/>
            <person name="Hugenholtz P."/>
            <person name="Kyrpides N.C."/>
        </authorList>
    </citation>
    <scope>NUCLEOTIDE SEQUENCE [LARGE SCALE GENOMIC DNA]</scope>
    <source>
        <strain evidence="9 10">VKM Ac-2572</strain>
    </source>
</reference>
<evidence type="ECO:0000256" key="5">
    <source>
        <dbReference type="ARBA" id="ARBA00022989"/>
    </source>
</evidence>
<feature type="transmembrane region" description="Helical" evidence="7">
    <location>
        <begin position="221"/>
        <end position="241"/>
    </location>
</feature>
<protein>
    <submittedName>
        <fullName evidence="9">Putative MFS family arabinose efflux permease</fullName>
    </submittedName>
</protein>
<evidence type="ECO:0000256" key="3">
    <source>
        <dbReference type="ARBA" id="ARBA00022475"/>
    </source>
</evidence>